<evidence type="ECO:0000313" key="6">
    <source>
        <dbReference type="Proteomes" id="UP000219688"/>
    </source>
</evidence>
<name>A0A285VUU1_9MICO</name>
<dbReference type="CDD" id="cd03801">
    <property type="entry name" value="GT4_PimA-like"/>
    <property type="match status" value="1"/>
</dbReference>
<accession>A0A285VUU1</accession>
<dbReference type="Pfam" id="PF13439">
    <property type="entry name" value="Glyco_transf_4"/>
    <property type="match status" value="1"/>
</dbReference>
<organism evidence="5 6">
    <name type="scientific">Ornithinimicrobium cerasi</name>
    <dbReference type="NCBI Taxonomy" id="2248773"/>
    <lineage>
        <taxon>Bacteria</taxon>
        <taxon>Bacillati</taxon>
        <taxon>Actinomycetota</taxon>
        <taxon>Actinomycetes</taxon>
        <taxon>Micrococcales</taxon>
        <taxon>Ornithinimicrobiaceae</taxon>
        <taxon>Ornithinimicrobium</taxon>
    </lineage>
</organism>
<dbReference type="Gene3D" id="3.40.50.2000">
    <property type="entry name" value="Glycogen Phosphorylase B"/>
    <property type="match status" value="2"/>
</dbReference>
<keyword evidence="1" id="KW-0328">Glycosyltransferase</keyword>
<evidence type="ECO:0000259" key="3">
    <source>
        <dbReference type="Pfam" id="PF00534"/>
    </source>
</evidence>
<dbReference type="Pfam" id="PF00534">
    <property type="entry name" value="Glycos_transf_1"/>
    <property type="match status" value="1"/>
</dbReference>
<evidence type="ECO:0000313" key="5">
    <source>
        <dbReference type="EMBL" id="SOC57804.1"/>
    </source>
</evidence>
<evidence type="ECO:0000259" key="4">
    <source>
        <dbReference type="Pfam" id="PF13439"/>
    </source>
</evidence>
<dbReference type="InterPro" id="IPR028098">
    <property type="entry name" value="Glyco_trans_4-like_N"/>
</dbReference>
<dbReference type="EMBL" id="OBQK01000017">
    <property type="protein sequence ID" value="SOC57804.1"/>
    <property type="molecule type" value="Genomic_DNA"/>
</dbReference>
<proteinExistence type="predicted"/>
<evidence type="ECO:0000256" key="1">
    <source>
        <dbReference type="ARBA" id="ARBA00022676"/>
    </source>
</evidence>
<dbReference type="PANTHER" id="PTHR12526">
    <property type="entry name" value="GLYCOSYLTRANSFERASE"/>
    <property type="match status" value="1"/>
</dbReference>
<dbReference type="InterPro" id="IPR001296">
    <property type="entry name" value="Glyco_trans_1"/>
</dbReference>
<dbReference type="SUPFAM" id="SSF53756">
    <property type="entry name" value="UDP-Glycosyltransferase/glycogen phosphorylase"/>
    <property type="match status" value="1"/>
</dbReference>
<sequence length="335" mass="35768">MKVRHLMLSDSFAGVERHVAVLANEQARRGHSVEVWGGDPQRMRTHLHGAVRQIETAGVAVTAARSLAASSSDLVHAHMTAAEAVALTARLGRGVPLVSTRHFAARRGSGHKGRLIRAVLDPQVDAQIAISRYVAGAIGGPSTVIYPGVEAVDTRDVARRPVVLVVQRLQPAKRTAVALRAFAVGAPRGWSLEVVGRGPELADLQRLAVDLKIAERTSFLGFRNDVAQIMRSSAVLIAPCEIEGLGLSVLEAMSQGLPVLASRAGAHPETVGRAVDGQLFPPGESAAAGMMLASLCEDREWRSQYGEELRTVQRSIFTPAAQAEGTQSVYQEVLR</sequence>
<dbReference type="GO" id="GO:0016757">
    <property type="term" value="F:glycosyltransferase activity"/>
    <property type="evidence" value="ECO:0007669"/>
    <property type="project" value="UniProtKB-KW"/>
</dbReference>
<reference evidence="6" key="1">
    <citation type="submission" date="2017-08" db="EMBL/GenBank/DDBJ databases">
        <authorList>
            <person name="Varghese N."/>
            <person name="Submissions S."/>
        </authorList>
    </citation>
    <scope>NUCLEOTIDE SEQUENCE [LARGE SCALE GENOMIC DNA]</scope>
    <source>
        <strain evidence="6">USBA17B2</strain>
    </source>
</reference>
<feature type="domain" description="Glycosyl transferase family 1" evidence="3">
    <location>
        <begin position="159"/>
        <end position="308"/>
    </location>
</feature>
<keyword evidence="2 5" id="KW-0808">Transferase</keyword>
<dbReference type="AlphaFoldDB" id="A0A285VUU1"/>
<protein>
    <submittedName>
        <fullName evidence="5">Glycosyltransferase involved in cell wall bisynthesis</fullName>
    </submittedName>
</protein>
<dbReference type="Proteomes" id="UP000219688">
    <property type="component" value="Unassembled WGS sequence"/>
</dbReference>
<evidence type="ECO:0000256" key="2">
    <source>
        <dbReference type="ARBA" id="ARBA00022679"/>
    </source>
</evidence>
<gene>
    <name evidence="5" type="ORF">SAMN05421879_1175</name>
</gene>
<keyword evidence="6" id="KW-1185">Reference proteome</keyword>
<feature type="domain" description="Glycosyltransferase subfamily 4-like N-terminal" evidence="4">
    <location>
        <begin position="14"/>
        <end position="150"/>
    </location>
</feature>